<gene>
    <name evidence="2" type="ORF">SM0020_06062</name>
</gene>
<dbReference type="EMBL" id="AGVV01000007">
    <property type="protein sequence ID" value="EHK78987.1"/>
    <property type="molecule type" value="Genomic_DNA"/>
</dbReference>
<dbReference type="GO" id="GO:0009231">
    <property type="term" value="P:riboflavin biosynthetic process"/>
    <property type="evidence" value="ECO:0007669"/>
    <property type="project" value="InterPro"/>
</dbReference>
<sequence length="137" mass="15140">MFGPVRGPWPDQSWRGWWGENPPYHRPVFVLTNHARPSLQMEGGTVFHFITDGIEAALARAREAADGRDDRLGGGSATVRQYLNARLVDEMHIAISPILLGSGEALFAGMDLPLLGYEVTEYVPSQKSTHIVVSRRA</sequence>
<name>H0FVD9_RHIML</name>
<dbReference type="Gene3D" id="3.40.430.10">
    <property type="entry name" value="Dihydrofolate Reductase, subunit A"/>
    <property type="match status" value="1"/>
</dbReference>
<dbReference type="Proteomes" id="UP000004038">
    <property type="component" value="Unassembled WGS sequence"/>
</dbReference>
<accession>H0FVD9</accession>
<dbReference type="GO" id="GO:0008703">
    <property type="term" value="F:5-amino-6-(5-phosphoribosylamino)uracil reductase activity"/>
    <property type="evidence" value="ECO:0007669"/>
    <property type="project" value="InterPro"/>
</dbReference>
<protein>
    <submittedName>
        <fullName evidence="2">Bifunctional deaminase-reductase domain-containing protein</fullName>
    </submittedName>
</protein>
<dbReference type="PATRIC" id="fig|1107881.3.peg.1217"/>
<proteinExistence type="predicted"/>
<dbReference type="InterPro" id="IPR002734">
    <property type="entry name" value="RibDG_C"/>
</dbReference>
<dbReference type="InterPro" id="IPR024072">
    <property type="entry name" value="DHFR-like_dom_sf"/>
</dbReference>
<dbReference type="AlphaFoldDB" id="H0FVD9"/>
<feature type="domain" description="Bacterial bifunctional deaminase-reductase C-terminal" evidence="1">
    <location>
        <begin position="14"/>
        <end position="112"/>
    </location>
</feature>
<organism evidence="2 3">
    <name type="scientific">Sinorhizobium meliloti CCNWSX0020</name>
    <dbReference type="NCBI Taxonomy" id="1107881"/>
    <lineage>
        <taxon>Bacteria</taxon>
        <taxon>Pseudomonadati</taxon>
        <taxon>Pseudomonadota</taxon>
        <taxon>Alphaproteobacteria</taxon>
        <taxon>Hyphomicrobiales</taxon>
        <taxon>Rhizobiaceae</taxon>
        <taxon>Sinorhizobium/Ensifer group</taxon>
        <taxon>Sinorhizobium</taxon>
    </lineage>
</organism>
<dbReference type="Pfam" id="PF01872">
    <property type="entry name" value="RibD_C"/>
    <property type="match status" value="1"/>
</dbReference>
<dbReference type="SUPFAM" id="SSF53597">
    <property type="entry name" value="Dihydrofolate reductase-like"/>
    <property type="match status" value="1"/>
</dbReference>
<reference evidence="2 3" key="1">
    <citation type="journal article" date="2012" name="J. Bacteriol.">
        <title>Draft Genome Sequence of Sinorhizobium meliloti CCNWSX0020, a Nitrogen-Fixing Symbiont with Copper Tolerance Capability Isolated from Lead-Zinc Mine Tailings.</title>
        <authorList>
            <person name="Li Z."/>
            <person name="Ma Z."/>
            <person name="Hao X."/>
            <person name="Wei G."/>
        </authorList>
    </citation>
    <scope>NUCLEOTIDE SEQUENCE [LARGE SCALE GENOMIC DNA]</scope>
    <source>
        <strain evidence="2 3">CCNWSX0020</strain>
    </source>
</reference>
<evidence type="ECO:0000313" key="3">
    <source>
        <dbReference type="Proteomes" id="UP000004038"/>
    </source>
</evidence>
<evidence type="ECO:0000313" key="2">
    <source>
        <dbReference type="EMBL" id="EHK78987.1"/>
    </source>
</evidence>
<evidence type="ECO:0000259" key="1">
    <source>
        <dbReference type="Pfam" id="PF01872"/>
    </source>
</evidence>